<dbReference type="EMBL" id="JACCEM010000012">
    <property type="protein sequence ID" value="NYT51448.1"/>
    <property type="molecule type" value="Genomic_DNA"/>
</dbReference>
<sequence>MALWLILGIGSAMAGFVQGLAGFGFGLVSLAIWSWVLEPALAVPVVVFGSLVGQLLACGSLRHGFRWDRVRPFLLGGIVGIPTGLWLLDMMDPLFFKFGVGLLLAVYCSSMLLISSMPRITRGGRVADGVIGWVGGTMSGFGGLPGAVPTLWCTLRGWPKDQQRTVFQAFNLFMHMLTLTAFAIHGLLTREILEIFAFVAPVIVIPSLLGIRLYRRFSDGTFKAVVLVLLAVSGVMLLVSTAPKVWVQIFS</sequence>
<reference evidence="9 10" key="1">
    <citation type="submission" date="2020-07" db="EMBL/GenBank/DDBJ databases">
        <title>Taxonomic revisions and descriptions of new bacterial species based on genomic comparisons in the high-G+C-content subgroup of the family Alcaligenaceae.</title>
        <authorList>
            <person name="Szabo A."/>
            <person name="Felfoldi T."/>
        </authorList>
    </citation>
    <scope>NUCLEOTIDE SEQUENCE [LARGE SCALE GENOMIC DNA]</scope>
    <source>
        <strain evidence="9 10">LMG 24012</strain>
    </source>
</reference>
<proteinExistence type="inferred from homology"/>
<evidence type="ECO:0000313" key="10">
    <source>
        <dbReference type="Proteomes" id="UP000559809"/>
    </source>
</evidence>
<evidence type="ECO:0000256" key="1">
    <source>
        <dbReference type="ARBA" id="ARBA00004651"/>
    </source>
</evidence>
<comment type="caution">
    <text evidence="9">The sequence shown here is derived from an EMBL/GenBank/DDBJ whole genome shotgun (WGS) entry which is preliminary data.</text>
</comment>
<dbReference type="GO" id="GO:0005886">
    <property type="term" value="C:plasma membrane"/>
    <property type="evidence" value="ECO:0007669"/>
    <property type="project" value="UniProtKB-SubCell"/>
</dbReference>
<dbReference type="PANTHER" id="PTHR30269:SF37">
    <property type="entry name" value="MEMBRANE TRANSPORTER PROTEIN"/>
    <property type="match status" value="1"/>
</dbReference>
<accession>A0A853G289</accession>
<dbReference type="InterPro" id="IPR052017">
    <property type="entry name" value="TSUP"/>
</dbReference>
<comment type="subcellular location">
    <subcellularLocation>
        <location evidence="1 8">Cell membrane</location>
        <topology evidence="1 8">Multi-pass membrane protein</topology>
    </subcellularLocation>
</comment>
<feature type="transmembrane region" description="Helical" evidence="8">
    <location>
        <begin position="94"/>
        <end position="114"/>
    </location>
</feature>
<feature type="transmembrane region" description="Helical" evidence="8">
    <location>
        <begin position="30"/>
        <end position="58"/>
    </location>
</feature>
<evidence type="ECO:0000256" key="5">
    <source>
        <dbReference type="ARBA" id="ARBA00022692"/>
    </source>
</evidence>
<feature type="transmembrane region" description="Helical" evidence="8">
    <location>
        <begin position="220"/>
        <end position="239"/>
    </location>
</feature>
<evidence type="ECO:0000256" key="3">
    <source>
        <dbReference type="ARBA" id="ARBA00022448"/>
    </source>
</evidence>
<gene>
    <name evidence="9" type="ORF">H0A72_19220</name>
</gene>
<evidence type="ECO:0000256" key="4">
    <source>
        <dbReference type="ARBA" id="ARBA00022475"/>
    </source>
</evidence>
<feature type="transmembrane region" description="Helical" evidence="8">
    <location>
        <begin position="168"/>
        <end position="188"/>
    </location>
</feature>
<comment type="similarity">
    <text evidence="2 8">Belongs to the 4-toluene sulfonate uptake permease (TSUP) (TC 2.A.102) family.</text>
</comment>
<evidence type="ECO:0000313" key="9">
    <source>
        <dbReference type="EMBL" id="NYT51448.1"/>
    </source>
</evidence>
<keyword evidence="5 8" id="KW-0812">Transmembrane</keyword>
<evidence type="ECO:0000256" key="2">
    <source>
        <dbReference type="ARBA" id="ARBA00009142"/>
    </source>
</evidence>
<evidence type="ECO:0000256" key="8">
    <source>
        <dbReference type="RuleBase" id="RU363041"/>
    </source>
</evidence>
<feature type="transmembrane region" description="Helical" evidence="8">
    <location>
        <begin position="195"/>
        <end position="214"/>
    </location>
</feature>
<feature type="transmembrane region" description="Helical" evidence="8">
    <location>
        <begin position="126"/>
        <end position="148"/>
    </location>
</feature>
<protein>
    <recommendedName>
        <fullName evidence="8">Probable membrane transporter protein</fullName>
    </recommendedName>
</protein>
<keyword evidence="4 8" id="KW-1003">Cell membrane</keyword>
<dbReference type="Proteomes" id="UP000559809">
    <property type="component" value="Unassembled WGS sequence"/>
</dbReference>
<dbReference type="AlphaFoldDB" id="A0A853G289"/>
<feature type="transmembrane region" description="Helical" evidence="8">
    <location>
        <begin position="70"/>
        <end position="88"/>
    </location>
</feature>
<keyword evidence="3" id="KW-0813">Transport</keyword>
<dbReference type="PANTHER" id="PTHR30269">
    <property type="entry name" value="TRANSMEMBRANE PROTEIN YFCA"/>
    <property type="match status" value="1"/>
</dbReference>
<name>A0A853G289_9BURK</name>
<keyword evidence="7 8" id="KW-0472">Membrane</keyword>
<evidence type="ECO:0000256" key="6">
    <source>
        <dbReference type="ARBA" id="ARBA00022989"/>
    </source>
</evidence>
<dbReference type="Pfam" id="PF01925">
    <property type="entry name" value="TauE"/>
    <property type="match status" value="1"/>
</dbReference>
<organism evidence="9 10">
    <name type="scientific">Parapusillimonas granuli</name>
    <dbReference type="NCBI Taxonomy" id="380911"/>
    <lineage>
        <taxon>Bacteria</taxon>
        <taxon>Pseudomonadati</taxon>
        <taxon>Pseudomonadota</taxon>
        <taxon>Betaproteobacteria</taxon>
        <taxon>Burkholderiales</taxon>
        <taxon>Alcaligenaceae</taxon>
        <taxon>Parapusillimonas</taxon>
    </lineage>
</organism>
<keyword evidence="6 8" id="KW-1133">Transmembrane helix</keyword>
<evidence type="ECO:0000256" key="7">
    <source>
        <dbReference type="ARBA" id="ARBA00023136"/>
    </source>
</evidence>
<dbReference type="InterPro" id="IPR002781">
    <property type="entry name" value="TM_pro_TauE-like"/>
</dbReference>
<dbReference type="RefSeq" id="WP_180158131.1">
    <property type="nucleotide sequence ID" value="NZ_JACCEM010000012.1"/>
</dbReference>
<keyword evidence="10" id="KW-1185">Reference proteome</keyword>